<proteinExistence type="predicted"/>
<reference evidence="2 3" key="1">
    <citation type="journal article" date="2015" name="Fungal Genet. Biol.">
        <title>Evolution of novel wood decay mechanisms in Agaricales revealed by the genome sequences of Fistulina hepatica and Cylindrobasidium torrendii.</title>
        <authorList>
            <person name="Floudas D."/>
            <person name="Held B.W."/>
            <person name="Riley R."/>
            <person name="Nagy L.G."/>
            <person name="Koehler G."/>
            <person name="Ransdell A.S."/>
            <person name="Younus H."/>
            <person name="Chow J."/>
            <person name="Chiniquy J."/>
            <person name="Lipzen A."/>
            <person name="Tritt A."/>
            <person name="Sun H."/>
            <person name="Haridas S."/>
            <person name="LaButti K."/>
            <person name="Ohm R.A."/>
            <person name="Kues U."/>
            <person name="Blanchette R.A."/>
            <person name="Grigoriev I.V."/>
            <person name="Minto R.E."/>
            <person name="Hibbett D.S."/>
        </authorList>
    </citation>
    <scope>NUCLEOTIDE SEQUENCE [LARGE SCALE GENOMIC DNA]</scope>
    <source>
        <strain evidence="2 3">FP15055 ss-10</strain>
    </source>
</reference>
<sequence length="339" mass="36878">MNQVTSPVLPPEIVVDNEGDIGTPVDSSAPEDIQAFLNFRAGAQVENWIRSSLNLVPISPLDPAMTAYLMRNISTFSKVSELAKQANITAGPSEALYREIFDLIFGAHGDVDKVYKCFGQEIFTARQRHFDEQYTLAGDSITADAVPWPLNYPNDNTLSESVESLHQSVSLNELTTPLGTSALKCLKSMTENLVDRGLAENAGANHIVSDIYDFKKYWGIEYNDKALSAAALQAISLDVSKCDGVLYTPLPIDMSADDLEAVSLFQKASQATGSSTAAPPTKQRQLPEPFRESLDAAIDNAVAPATTRKDFRGQLGLTDSSPIREERQHLGKPLGMSKP</sequence>
<keyword evidence="3" id="KW-1185">Reference proteome</keyword>
<protein>
    <submittedName>
        <fullName evidence="2">Uncharacterized protein</fullName>
    </submittedName>
</protein>
<accession>A0A0D7AV88</accession>
<gene>
    <name evidence="2" type="ORF">CYLTODRAFT_205352</name>
</gene>
<dbReference type="Proteomes" id="UP000054007">
    <property type="component" value="Unassembled WGS sequence"/>
</dbReference>
<feature type="region of interest" description="Disordered" evidence="1">
    <location>
        <begin position="305"/>
        <end position="339"/>
    </location>
</feature>
<evidence type="ECO:0000256" key="1">
    <source>
        <dbReference type="SAM" id="MobiDB-lite"/>
    </source>
</evidence>
<evidence type="ECO:0000313" key="2">
    <source>
        <dbReference type="EMBL" id="KIY61754.1"/>
    </source>
</evidence>
<dbReference type="EMBL" id="KN880878">
    <property type="protein sequence ID" value="KIY61754.1"/>
    <property type="molecule type" value="Genomic_DNA"/>
</dbReference>
<dbReference type="AlphaFoldDB" id="A0A0D7AV88"/>
<organism evidence="2 3">
    <name type="scientific">Cylindrobasidium torrendii FP15055 ss-10</name>
    <dbReference type="NCBI Taxonomy" id="1314674"/>
    <lineage>
        <taxon>Eukaryota</taxon>
        <taxon>Fungi</taxon>
        <taxon>Dikarya</taxon>
        <taxon>Basidiomycota</taxon>
        <taxon>Agaricomycotina</taxon>
        <taxon>Agaricomycetes</taxon>
        <taxon>Agaricomycetidae</taxon>
        <taxon>Agaricales</taxon>
        <taxon>Marasmiineae</taxon>
        <taxon>Physalacriaceae</taxon>
        <taxon>Cylindrobasidium</taxon>
    </lineage>
</organism>
<evidence type="ECO:0000313" key="3">
    <source>
        <dbReference type="Proteomes" id="UP000054007"/>
    </source>
</evidence>
<name>A0A0D7AV88_9AGAR</name>